<feature type="region of interest" description="Disordered" evidence="6">
    <location>
        <begin position="1"/>
        <end position="67"/>
    </location>
</feature>
<feature type="transmembrane region" description="Helical" evidence="7">
    <location>
        <begin position="105"/>
        <end position="126"/>
    </location>
</feature>
<evidence type="ECO:0000256" key="3">
    <source>
        <dbReference type="ARBA" id="ARBA00022989"/>
    </source>
</evidence>
<dbReference type="AlphaFoldDB" id="A0A9W8GZD0"/>
<evidence type="ECO:0000256" key="2">
    <source>
        <dbReference type="ARBA" id="ARBA00022824"/>
    </source>
</evidence>
<evidence type="ECO:0000256" key="6">
    <source>
        <dbReference type="SAM" id="MobiDB-lite"/>
    </source>
</evidence>
<evidence type="ECO:0000313" key="8">
    <source>
        <dbReference type="EMBL" id="KAJ2754086.1"/>
    </source>
</evidence>
<organism evidence="8 9">
    <name type="scientific">Coemansia pectinata</name>
    <dbReference type="NCBI Taxonomy" id="1052879"/>
    <lineage>
        <taxon>Eukaryota</taxon>
        <taxon>Fungi</taxon>
        <taxon>Fungi incertae sedis</taxon>
        <taxon>Zoopagomycota</taxon>
        <taxon>Kickxellomycotina</taxon>
        <taxon>Kickxellomycetes</taxon>
        <taxon>Kickxellales</taxon>
        <taxon>Kickxellaceae</taxon>
        <taxon>Coemansia</taxon>
    </lineage>
</organism>
<evidence type="ECO:0008006" key="10">
    <source>
        <dbReference type="Google" id="ProtNLM"/>
    </source>
</evidence>
<dbReference type="Pfam" id="PF09446">
    <property type="entry name" value="VMA21"/>
    <property type="match status" value="1"/>
</dbReference>
<keyword evidence="9" id="KW-1185">Reference proteome</keyword>
<evidence type="ECO:0000256" key="5">
    <source>
        <dbReference type="ARBA" id="ARBA00023329"/>
    </source>
</evidence>
<evidence type="ECO:0000256" key="7">
    <source>
        <dbReference type="SAM" id="Phobius"/>
    </source>
</evidence>
<sequence>MPKSKTTKAKPVSATATATAHTSAAGKTTTASKERNKSRRLLDTHDSTESSSDDEQSEDKQPASAPQIPGNVIRKLLAFSLLLLVLPILAYFGSLKYIFVGSPASSAIVAVIVANFVLGAYVYAAWIEDASEHAAHTSTRKLKRR</sequence>
<protein>
    <recommendedName>
        <fullName evidence="10">Vacuolar ATPase assembly integral membrane protein VMA21</fullName>
    </recommendedName>
</protein>
<gene>
    <name evidence="8" type="ORF">GGI19_002665</name>
</gene>
<proteinExistence type="predicted"/>
<dbReference type="PANTHER" id="PTHR31792">
    <property type="entry name" value="VACUOLAR ATPASE ASSEMBLY INTEGRAL MEMBRANE PROTEIN VMA21"/>
    <property type="match status" value="1"/>
</dbReference>
<dbReference type="OrthoDB" id="10536236at2759"/>
<feature type="compositionally biased region" description="Low complexity" evidence="6">
    <location>
        <begin position="13"/>
        <end position="31"/>
    </location>
</feature>
<feature type="transmembrane region" description="Helical" evidence="7">
    <location>
        <begin position="76"/>
        <end position="99"/>
    </location>
</feature>
<keyword evidence="3 7" id="KW-1133">Transmembrane helix</keyword>
<evidence type="ECO:0000313" key="9">
    <source>
        <dbReference type="Proteomes" id="UP001140011"/>
    </source>
</evidence>
<dbReference type="GO" id="GO:0031410">
    <property type="term" value="C:cytoplasmic vesicle"/>
    <property type="evidence" value="ECO:0007669"/>
    <property type="project" value="UniProtKB-KW"/>
</dbReference>
<keyword evidence="2" id="KW-0256">Endoplasmic reticulum</keyword>
<keyword evidence="1 7" id="KW-0812">Transmembrane</keyword>
<comment type="caution">
    <text evidence="8">The sequence shown here is derived from an EMBL/GenBank/DDBJ whole genome shotgun (WGS) entry which is preliminary data.</text>
</comment>
<dbReference type="Proteomes" id="UP001140011">
    <property type="component" value="Unassembled WGS sequence"/>
</dbReference>
<accession>A0A9W8GZD0</accession>
<name>A0A9W8GZD0_9FUNG</name>
<evidence type="ECO:0000256" key="1">
    <source>
        <dbReference type="ARBA" id="ARBA00022692"/>
    </source>
</evidence>
<dbReference type="GO" id="GO:0070072">
    <property type="term" value="P:vacuolar proton-transporting V-type ATPase complex assembly"/>
    <property type="evidence" value="ECO:0007669"/>
    <property type="project" value="InterPro"/>
</dbReference>
<dbReference type="EMBL" id="JANBUH010000141">
    <property type="protein sequence ID" value="KAJ2754086.1"/>
    <property type="molecule type" value="Genomic_DNA"/>
</dbReference>
<keyword evidence="5" id="KW-0968">Cytoplasmic vesicle</keyword>
<keyword evidence="4 7" id="KW-0472">Membrane</keyword>
<dbReference type="GO" id="GO:0005789">
    <property type="term" value="C:endoplasmic reticulum membrane"/>
    <property type="evidence" value="ECO:0007669"/>
    <property type="project" value="TreeGrafter"/>
</dbReference>
<dbReference type="PANTHER" id="PTHR31792:SF3">
    <property type="entry name" value="VACUOLAR ATPASE ASSEMBLY INTEGRAL MEMBRANE PROTEIN VMA21"/>
    <property type="match status" value="1"/>
</dbReference>
<evidence type="ECO:0000256" key="4">
    <source>
        <dbReference type="ARBA" id="ARBA00023136"/>
    </source>
</evidence>
<feature type="compositionally biased region" description="Basic and acidic residues" evidence="6">
    <location>
        <begin position="32"/>
        <end position="48"/>
    </location>
</feature>
<reference evidence="8" key="1">
    <citation type="submission" date="2022-07" db="EMBL/GenBank/DDBJ databases">
        <title>Phylogenomic reconstructions and comparative analyses of Kickxellomycotina fungi.</title>
        <authorList>
            <person name="Reynolds N.K."/>
            <person name="Stajich J.E."/>
            <person name="Barry K."/>
            <person name="Grigoriev I.V."/>
            <person name="Crous P."/>
            <person name="Smith M.E."/>
        </authorList>
    </citation>
    <scope>NUCLEOTIDE SEQUENCE</scope>
    <source>
        <strain evidence="8">BCRC 34297</strain>
    </source>
</reference>
<dbReference type="InterPro" id="IPR019013">
    <property type="entry name" value="Vma21"/>
</dbReference>